<name>A0A5D3K996_9BRAD</name>
<dbReference type="AlphaFoldDB" id="A0A5D3K996"/>
<sequence>MQSSLMSVGSFDRAREDYEYIPARLVRSDGESDFAISWADLRLRPEVPEEWSLRESRSDYSSLAQDQFHSRLLNSDADEDLIHGLLSVIFWGFVSGTDGRVNVRRALSKSRAILVGRAGLPAQDPNEVLQHLRRARDASFVSIAEALVVAQRIKFLGMSFGSKLLMFMRPNTMAVYDSVVSEILQSHPHAEVRRLYVNPAFTMSASARQRQAQTYENWCHWCARKASELNSCGSRWHDWDGSLQTWRAVDVERAFFSQGRKV</sequence>
<keyword evidence="2" id="KW-1185">Reference proteome</keyword>
<dbReference type="Pfam" id="PF21790">
    <property type="entry name" value="OGG"/>
    <property type="match status" value="1"/>
</dbReference>
<dbReference type="Proteomes" id="UP000324758">
    <property type="component" value="Unassembled WGS sequence"/>
</dbReference>
<accession>A0A5D3K996</accession>
<dbReference type="EMBL" id="VSSS01000049">
    <property type="protein sequence ID" value="TYL91100.1"/>
    <property type="molecule type" value="Genomic_DNA"/>
</dbReference>
<evidence type="ECO:0000313" key="2">
    <source>
        <dbReference type="Proteomes" id="UP000324758"/>
    </source>
</evidence>
<organism evidence="1 2">
    <name type="scientific">Bradyrhizobium rifense</name>
    <dbReference type="NCBI Taxonomy" id="515499"/>
    <lineage>
        <taxon>Bacteria</taxon>
        <taxon>Pseudomonadati</taxon>
        <taxon>Pseudomonadota</taxon>
        <taxon>Alphaproteobacteria</taxon>
        <taxon>Hyphomicrobiales</taxon>
        <taxon>Nitrobacteraceae</taxon>
        <taxon>Bradyrhizobium</taxon>
    </lineage>
</organism>
<dbReference type="InterPro" id="IPR048868">
    <property type="entry name" value="OGG-like_put"/>
</dbReference>
<reference evidence="1 2" key="1">
    <citation type="submission" date="2019-08" db="EMBL/GenBank/DDBJ databases">
        <title>Bradyrhizobium hipponensis sp. nov., a rhizobium isolated from a Lupinus angustifolius root nodule in Tunisia.</title>
        <authorList>
            <person name="Off K."/>
            <person name="Rejili M."/>
            <person name="Mars M."/>
            <person name="Brachmann A."/>
            <person name="Marin M."/>
        </authorList>
    </citation>
    <scope>NUCLEOTIDE SEQUENCE [LARGE SCALE GENOMIC DNA]</scope>
    <source>
        <strain evidence="1 2">CTAW71</strain>
    </source>
</reference>
<gene>
    <name evidence="1" type="ORF">FXB40_29820</name>
</gene>
<proteinExistence type="predicted"/>
<dbReference type="RefSeq" id="WP_148775682.1">
    <property type="nucleotide sequence ID" value="NZ_VSSS01000049.1"/>
</dbReference>
<protein>
    <submittedName>
        <fullName evidence="1">Uncharacterized protein</fullName>
    </submittedName>
</protein>
<dbReference type="OrthoDB" id="6827098at2"/>
<comment type="caution">
    <text evidence="1">The sequence shown here is derived from an EMBL/GenBank/DDBJ whole genome shotgun (WGS) entry which is preliminary data.</text>
</comment>
<evidence type="ECO:0000313" key="1">
    <source>
        <dbReference type="EMBL" id="TYL91100.1"/>
    </source>
</evidence>